<dbReference type="Pfam" id="PF00512">
    <property type="entry name" value="HisKA"/>
    <property type="match status" value="1"/>
</dbReference>
<dbReference type="SUPFAM" id="SSF47384">
    <property type="entry name" value="Homodimeric domain of signal transducing histidine kinase"/>
    <property type="match status" value="1"/>
</dbReference>
<feature type="domain" description="Response regulatory" evidence="11">
    <location>
        <begin position="553"/>
        <end position="671"/>
    </location>
</feature>
<dbReference type="InterPro" id="IPR001610">
    <property type="entry name" value="PAC"/>
</dbReference>
<dbReference type="SUPFAM" id="SSF52172">
    <property type="entry name" value="CheY-like"/>
    <property type="match status" value="1"/>
</dbReference>
<dbReference type="RefSeq" id="WP_188038290.1">
    <property type="nucleotide sequence ID" value="NZ_JACVHF010000001.1"/>
</dbReference>
<dbReference type="Pfam" id="PF00072">
    <property type="entry name" value="Response_reg"/>
    <property type="match status" value="1"/>
</dbReference>
<dbReference type="Gene3D" id="1.10.287.130">
    <property type="match status" value="1"/>
</dbReference>
<dbReference type="InterPro" id="IPR013655">
    <property type="entry name" value="PAS_fold_3"/>
</dbReference>
<dbReference type="InterPro" id="IPR003594">
    <property type="entry name" value="HATPase_dom"/>
</dbReference>
<sequence>MNSSELTTGLAVICDWQGIIRRVISNELGASTRIRAGQPFPGIIDPKCIDKAMNFITALRTQENVFNWELNVPVGDTLFLLFFAGFAHDGRLYIVGARSRTAMSELYEEILEKTKQAPALRTTMKELASQAGNQADWDRELYDEVTRLNNELVNLQRMLVKKLEKSEERHRLLAENSSDLITRRTPENVILYASPVCRHLLGYEPEELIGRSGYEFIHPDDTEQVIDAYKRLAHASGPLTLRYQVHRKDGQYIWFETKSRPVFDGEKVQEIIAVSRDITERKREEVELQTAKEAAEAANSAKSAFLATVSHEIRTPMHGIIGMTDLLIETPLNAEQQEYAKTISDLSQQLSAIINDILDFSKIEAGKIDLNITEFQIPLVVGELVNLSRCKLDAQQVQFDVDIAADVPSSVRGDDVRLRQVLMNLVSNAVKFTESGKVTLRITKETAGKPVIRFEVIDSGIGIPEEVQPRLFQPFTQADSSTTRKYGGTGLGLAISKRLVELMEGQIGFHSKPGQGSTFWFTIPLEVPLSTKQQEEPSPILKILPLRAPAEKMILLVEDNPVNQRLALLQLKKFGIPIHAVTNGREALEALTQKAYTLVLMDCQMPEMDGFEATRAIRKMESEQGGHTPIVAMTARAMQGDREECLACGMDDYISKPIKMEDLRRVLDQWFAAIQSDSTP</sequence>
<dbReference type="PROSITE" id="PS50112">
    <property type="entry name" value="PAS"/>
    <property type="match status" value="1"/>
</dbReference>
<dbReference type="InterPro" id="IPR000700">
    <property type="entry name" value="PAS-assoc_C"/>
</dbReference>
<dbReference type="Gene3D" id="3.30.450.20">
    <property type="entry name" value="PAS domain"/>
    <property type="match status" value="1"/>
</dbReference>
<dbReference type="InterPro" id="IPR036890">
    <property type="entry name" value="HATPase_C_sf"/>
</dbReference>
<dbReference type="PROSITE" id="PS50109">
    <property type="entry name" value="HIS_KIN"/>
    <property type="match status" value="1"/>
</dbReference>
<dbReference type="Pfam" id="PF08447">
    <property type="entry name" value="PAS_3"/>
    <property type="match status" value="1"/>
</dbReference>
<accession>A0ABR7SZR2</accession>
<dbReference type="CDD" id="cd16922">
    <property type="entry name" value="HATPase_EvgS-ArcB-TorS-like"/>
    <property type="match status" value="1"/>
</dbReference>
<dbReference type="SMART" id="SM00091">
    <property type="entry name" value="PAS"/>
    <property type="match status" value="1"/>
</dbReference>
<dbReference type="Proteomes" id="UP000617402">
    <property type="component" value="Unassembled WGS sequence"/>
</dbReference>
<feature type="domain" description="PAC" evidence="13">
    <location>
        <begin position="239"/>
        <end position="290"/>
    </location>
</feature>
<keyword evidence="15" id="KW-1185">Reference proteome</keyword>
<keyword evidence="6" id="KW-0902">Two-component regulatory system</keyword>
<evidence type="ECO:0000256" key="8">
    <source>
        <dbReference type="PROSITE-ProRule" id="PRU00169"/>
    </source>
</evidence>
<evidence type="ECO:0000259" key="12">
    <source>
        <dbReference type="PROSITE" id="PS50112"/>
    </source>
</evidence>
<dbReference type="PROSITE" id="PS50113">
    <property type="entry name" value="PAC"/>
    <property type="match status" value="1"/>
</dbReference>
<dbReference type="PANTHER" id="PTHR45339">
    <property type="entry name" value="HYBRID SIGNAL TRANSDUCTION HISTIDINE KINASE J"/>
    <property type="match status" value="1"/>
</dbReference>
<dbReference type="InterPro" id="IPR003661">
    <property type="entry name" value="HisK_dim/P_dom"/>
</dbReference>
<dbReference type="EC" id="2.7.13.3" evidence="2"/>
<dbReference type="Gene3D" id="3.30.565.10">
    <property type="entry name" value="Histidine kinase-like ATPase, C-terminal domain"/>
    <property type="match status" value="1"/>
</dbReference>
<organism evidence="14 15">
    <name type="scientific">Heliobacterium chlorum</name>
    <dbReference type="NCBI Taxonomy" id="2698"/>
    <lineage>
        <taxon>Bacteria</taxon>
        <taxon>Bacillati</taxon>
        <taxon>Bacillota</taxon>
        <taxon>Clostridia</taxon>
        <taxon>Eubacteriales</taxon>
        <taxon>Heliobacteriaceae</taxon>
        <taxon>Heliobacterium</taxon>
    </lineage>
</organism>
<evidence type="ECO:0000256" key="1">
    <source>
        <dbReference type="ARBA" id="ARBA00000085"/>
    </source>
</evidence>
<evidence type="ECO:0000259" key="10">
    <source>
        <dbReference type="PROSITE" id="PS50109"/>
    </source>
</evidence>
<dbReference type="SMART" id="SM00388">
    <property type="entry name" value="HisKA"/>
    <property type="match status" value="1"/>
</dbReference>
<evidence type="ECO:0000256" key="5">
    <source>
        <dbReference type="ARBA" id="ARBA00022777"/>
    </source>
</evidence>
<evidence type="ECO:0000313" key="15">
    <source>
        <dbReference type="Proteomes" id="UP000617402"/>
    </source>
</evidence>
<dbReference type="InterPro" id="IPR004358">
    <property type="entry name" value="Sig_transdc_His_kin-like_C"/>
</dbReference>
<protein>
    <recommendedName>
        <fullName evidence="3">Stage 0 sporulation protein A homolog</fullName>
        <ecNumber evidence="2">2.7.13.3</ecNumber>
    </recommendedName>
</protein>
<dbReference type="CDD" id="cd00130">
    <property type="entry name" value="PAS"/>
    <property type="match status" value="1"/>
</dbReference>
<proteinExistence type="predicted"/>
<dbReference type="NCBIfam" id="TIGR00229">
    <property type="entry name" value="sensory_box"/>
    <property type="match status" value="1"/>
</dbReference>
<evidence type="ECO:0000259" key="13">
    <source>
        <dbReference type="PROSITE" id="PS50113"/>
    </source>
</evidence>
<dbReference type="Gene3D" id="3.40.50.2300">
    <property type="match status" value="1"/>
</dbReference>
<evidence type="ECO:0000256" key="2">
    <source>
        <dbReference type="ARBA" id="ARBA00012438"/>
    </source>
</evidence>
<dbReference type="SMART" id="SM00086">
    <property type="entry name" value="PAC"/>
    <property type="match status" value="1"/>
</dbReference>
<comment type="caution">
    <text evidence="14">The sequence shown here is derived from an EMBL/GenBank/DDBJ whole genome shotgun (WGS) entry which is preliminary data.</text>
</comment>
<dbReference type="SUPFAM" id="SSF55785">
    <property type="entry name" value="PYP-like sensor domain (PAS domain)"/>
    <property type="match status" value="1"/>
</dbReference>
<dbReference type="PRINTS" id="PR00344">
    <property type="entry name" value="BCTRLSENSOR"/>
</dbReference>
<dbReference type="InterPro" id="IPR035965">
    <property type="entry name" value="PAS-like_dom_sf"/>
</dbReference>
<dbReference type="InterPro" id="IPR011006">
    <property type="entry name" value="CheY-like_superfamily"/>
</dbReference>
<dbReference type="InterPro" id="IPR036097">
    <property type="entry name" value="HisK_dim/P_sf"/>
</dbReference>
<evidence type="ECO:0000256" key="9">
    <source>
        <dbReference type="SAM" id="Coils"/>
    </source>
</evidence>
<keyword evidence="4 8" id="KW-0597">Phosphoprotein</keyword>
<dbReference type="PANTHER" id="PTHR45339:SF1">
    <property type="entry name" value="HYBRID SIGNAL TRANSDUCTION HISTIDINE KINASE J"/>
    <property type="match status" value="1"/>
</dbReference>
<evidence type="ECO:0000313" key="14">
    <source>
        <dbReference type="EMBL" id="MBC9783114.1"/>
    </source>
</evidence>
<dbReference type="InterPro" id="IPR005467">
    <property type="entry name" value="His_kinase_dom"/>
</dbReference>
<dbReference type="CDD" id="cd00082">
    <property type="entry name" value="HisKA"/>
    <property type="match status" value="1"/>
</dbReference>
<keyword evidence="5" id="KW-0418">Kinase</keyword>
<dbReference type="Pfam" id="PF02518">
    <property type="entry name" value="HATPase_c"/>
    <property type="match status" value="1"/>
</dbReference>
<comment type="function">
    <text evidence="7">May play the central regulatory role in sporulation. It may be an element of the effector pathway responsible for the activation of sporulation genes in response to nutritional stress. Spo0A may act in concert with spo0H (a sigma factor) to control the expression of some genes that are critical to the sporulation process.</text>
</comment>
<keyword evidence="5" id="KW-0808">Transferase</keyword>
<evidence type="ECO:0000256" key="4">
    <source>
        <dbReference type="ARBA" id="ARBA00022553"/>
    </source>
</evidence>
<dbReference type="PROSITE" id="PS50110">
    <property type="entry name" value="RESPONSE_REGULATORY"/>
    <property type="match status" value="1"/>
</dbReference>
<name>A0ABR7SZR2_HELCL</name>
<evidence type="ECO:0000256" key="6">
    <source>
        <dbReference type="ARBA" id="ARBA00023012"/>
    </source>
</evidence>
<feature type="modified residue" description="4-aspartylphosphate" evidence="8">
    <location>
        <position position="602"/>
    </location>
</feature>
<dbReference type="InterPro" id="IPR000014">
    <property type="entry name" value="PAS"/>
</dbReference>
<evidence type="ECO:0000256" key="3">
    <source>
        <dbReference type="ARBA" id="ARBA00018672"/>
    </source>
</evidence>
<evidence type="ECO:0000256" key="7">
    <source>
        <dbReference type="ARBA" id="ARBA00024867"/>
    </source>
</evidence>
<reference evidence="14 15" key="1">
    <citation type="submission" date="2020-07" db="EMBL/GenBank/DDBJ databases">
        <title>Draft whole-genome sequence of Heliobacterium chlorum DSM 3682, type strain.</title>
        <authorList>
            <person name="Kyndt J.A."/>
            <person name="Meyer T.E."/>
            <person name="Imhoff J.F."/>
        </authorList>
    </citation>
    <scope>NUCLEOTIDE SEQUENCE [LARGE SCALE GENOMIC DNA]</scope>
    <source>
        <strain evidence="14 15">DSM 3682</strain>
    </source>
</reference>
<evidence type="ECO:0000259" key="11">
    <source>
        <dbReference type="PROSITE" id="PS50110"/>
    </source>
</evidence>
<feature type="domain" description="Histidine kinase" evidence="10">
    <location>
        <begin position="308"/>
        <end position="527"/>
    </location>
</feature>
<dbReference type="SUPFAM" id="SSF55874">
    <property type="entry name" value="ATPase domain of HSP90 chaperone/DNA topoisomerase II/histidine kinase"/>
    <property type="match status" value="1"/>
</dbReference>
<dbReference type="InterPro" id="IPR001789">
    <property type="entry name" value="Sig_transdc_resp-reg_receiver"/>
</dbReference>
<gene>
    <name evidence="14" type="ORF">H1S01_01160</name>
</gene>
<feature type="domain" description="PAS" evidence="12">
    <location>
        <begin position="166"/>
        <end position="236"/>
    </location>
</feature>
<dbReference type="SMART" id="SM00448">
    <property type="entry name" value="REC"/>
    <property type="match status" value="1"/>
</dbReference>
<dbReference type="CDD" id="cd17546">
    <property type="entry name" value="REC_hyHK_CKI1_RcsC-like"/>
    <property type="match status" value="1"/>
</dbReference>
<dbReference type="SMART" id="SM00387">
    <property type="entry name" value="HATPase_c"/>
    <property type="match status" value="1"/>
</dbReference>
<feature type="coiled-coil region" evidence="9">
    <location>
        <begin position="138"/>
        <end position="165"/>
    </location>
</feature>
<keyword evidence="9" id="KW-0175">Coiled coil</keyword>
<comment type="catalytic activity">
    <reaction evidence="1">
        <text>ATP + protein L-histidine = ADP + protein N-phospho-L-histidine.</text>
        <dbReference type="EC" id="2.7.13.3"/>
    </reaction>
</comment>
<dbReference type="EMBL" id="JACVHF010000001">
    <property type="protein sequence ID" value="MBC9783114.1"/>
    <property type="molecule type" value="Genomic_DNA"/>
</dbReference>